<dbReference type="RefSeq" id="WP_344449243.1">
    <property type="nucleotide sequence ID" value="NZ_BAAATZ010000005.1"/>
</dbReference>
<dbReference type="InterPro" id="IPR029033">
    <property type="entry name" value="His_PPase_superfam"/>
</dbReference>
<comment type="caution">
    <text evidence="1">The sequence shown here is derived from an EMBL/GenBank/DDBJ whole genome shotgun (WGS) entry which is preliminary data.</text>
</comment>
<accession>A0ABN3U0C0</accession>
<dbReference type="SUPFAM" id="SSF53254">
    <property type="entry name" value="Phosphoglycerate mutase-like"/>
    <property type="match status" value="1"/>
</dbReference>
<keyword evidence="2" id="KW-1185">Reference proteome</keyword>
<dbReference type="SMART" id="SM00855">
    <property type="entry name" value="PGAM"/>
    <property type="match status" value="1"/>
</dbReference>
<name>A0ABN3U0C0_9ACTN</name>
<dbReference type="CDD" id="cd07067">
    <property type="entry name" value="HP_PGM_like"/>
    <property type="match status" value="1"/>
</dbReference>
<dbReference type="Gene3D" id="3.40.50.1240">
    <property type="entry name" value="Phosphoglycerate mutase-like"/>
    <property type="match status" value="1"/>
</dbReference>
<dbReference type="PIRSF" id="PIRSF000709">
    <property type="entry name" value="6PFK_2-Ptase"/>
    <property type="match status" value="1"/>
</dbReference>
<evidence type="ECO:0000313" key="1">
    <source>
        <dbReference type="EMBL" id="GAA2721753.1"/>
    </source>
</evidence>
<evidence type="ECO:0000313" key="2">
    <source>
        <dbReference type="Proteomes" id="UP001501842"/>
    </source>
</evidence>
<gene>
    <name evidence="1" type="ORF">GCM10010439_12700</name>
</gene>
<sequence length="195" mass="21238">MGELLILRHGETEWSRVRKHTGRTDLLLTPRGEEEAAALAPRVAAHHVVRAFCSPALRARATARLAGLAGAEPLEDLWEWDYGGYEGRTTAEIREEIPGWAVWTHEIVPGATPGESVRAVGERCDRVIAAARPHLEQGDVALVAHGHVLRILAARWLGLPADHGRLFALQTGTSSTLGLEHGREVITSWNVPPDA</sequence>
<dbReference type="Pfam" id="PF00300">
    <property type="entry name" value="His_Phos_1"/>
    <property type="match status" value="1"/>
</dbReference>
<dbReference type="PANTHER" id="PTHR48100">
    <property type="entry name" value="BROAD-SPECIFICITY PHOSPHATASE YOR283W-RELATED"/>
    <property type="match status" value="1"/>
</dbReference>
<organism evidence="1 2">
    <name type="scientific">Actinocorallia aurantiaca</name>
    <dbReference type="NCBI Taxonomy" id="46204"/>
    <lineage>
        <taxon>Bacteria</taxon>
        <taxon>Bacillati</taxon>
        <taxon>Actinomycetota</taxon>
        <taxon>Actinomycetes</taxon>
        <taxon>Streptosporangiales</taxon>
        <taxon>Thermomonosporaceae</taxon>
        <taxon>Actinocorallia</taxon>
    </lineage>
</organism>
<dbReference type="PANTHER" id="PTHR48100:SF15">
    <property type="entry name" value="SEDOHEPTULOSE 1,7-BISPHOSPHATASE"/>
    <property type="match status" value="1"/>
</dbReference>
<dbReference type="InterPro" id="IPR013078">
    <property type="entry name" value="His_Pase_superF_clade-1"/>
</dbReference>
<protein>
    <submittedName>
        <fullName evidence="1">Histidine phosphatase family protein</fullName>
    </submittedName>
</protein>
<proteinExistence type="predicted"/>
<reference evidence="1 2" key="1">
    <citation type="journal article" date="2019" name="Int. J. Syst. Evol. Microbiol.">
        <title>The Global Catalogue of Microorganisms (GCM) 10K type strain sequencing project: providing services to taxonomists for standard genome sequencing and annotation.</title>
        <authorList>
            <consortium name="The Broad Institute Genomics Platform"/>
            <consortium name="The Broad Institute Genome Sequencing Center for Infectious Disease"/>
            <person name="Wu L."/>
            <person name="Ma J."/>
        </authorList>
    </citation>
    <scope>NUCLEOTIDE SEQUENCE [LARGE SCALE GENOMIC DNA]</scope>
    <source>
        <strain evidence="1 2">JCM 8201</strain>
    </source>
</reference>
<dbReference type="Proteomes" id="UP001501842">
    <property type="component" value="Unassembled WGS sequence"/>
</dbReference>
<dbReference type="InterPro" id="IPR050275">
    <property type="entry name" value="PGM_Phosphatase"/>
</dbReference>
<dbReference type="EMBL" id="BAAATZ010000005">
    <property type="protein sequence ID" value="GAA2721753.1"/>
    <property type="molecule type" value="Genomic_DNA"/>
</dbReference>